<sequence>MEYILAKNVILANEELCDFVGPRSEELIDQAEQKLGFKLGSYLDFLTSFGAGNFGAEEIFGIISKENSSVPDAVWYTLTERKEGELPNILLVIYETGGDEVFCLDFNNIKNGEPKVVSFITGIDIRNQSFEIIADNFGELLLNLVKQEI</sequence>
<dbReference type="EMBL" id="BMJD01000064">
    <property type="protein sequence ID" value="GGB61063.1"/>
    <property type="molecule type" value="Genomic_DNA"/>
</dbReference>
<evidence type="ECO:0000313" key="2">
    <source>
        <dbReference type="Proteomes" id="UP000621492"/>
    </source>
</evidence>
<reference evidence="1" key="2">
    <citation type="submission" date="2020-09" db="EMBL/GenBank/DDBJ databases">
        <authorList>
            <person name="Sun Q."/>
            <person name="Zhou Y."/>
        </authorList>
    </citation>
    <scope>NUCLEOTIDE SEQUENCE</scope>
    <source>
        <strain evidence="1">CGMCC 1.15454</strain>
    </source>
</reference>
<dbReference type="Pfam" id="PF14567">
    <property type="entry name" value="SUKH_5"/>
    <property type="match status" value="1"/>
</dbReference>
<accession>A0A9W5U239</accession>
<protein>
    <recommendedName>
        <fullName evidence="3">Cell wall assembly protein</fullName>
    </recommendedName>
</protein>
<name>A0A9W5U239_9BACI</name>
<reference evidence="1" key="1">
    <citation type="journal article" date="2014" name="Int. J. Syst. Evol. Microbiol.">
        <title>Complete genome sequence of Corynebacterium casei LMG S-19264T (=DSM 44701T), isolated from a smear-ripened cheese.</title>
        <authorList>
            <consortium name="US DOE Joint Genome Institute (JGI-PGF)"/>
            <person name="Walter F."/>
            <person name="Albersmeier A."/>
            <person name="Kalinowski J."/>
            <person name="Ruckert C."/>
        </authorList>
    </citation>
    <scope>NUCLEOTIDE SEQUENCE</scope>
    <source>
        <strain evidence="1">CGMCC 1.15454</strain>
    </source>
</reference>
<organism evidence="1 2">
    <name type="scientific">Lentibacillus populi</name>
    <dbReference type="NCBI Taxonomy" id="1827502"/>
    <lineage>
        <taxon>Bacteria</taxon>
        <taxon>Bacillati</taxon>
        <taxon>Bacillota</taxon>
        <taxon>Bacilli</taxon>
        <taxon>Bacillales</taxon>
        <taxon>Bacillaceae</taxon>
        <taxon>Lentibacillus</taxon>
    </lineage>
</organism>
<dbReference type="RefSeq" id="WP_250889592.1">
    <property type="nucleotide sequence ID" value="NZ_BMJD01000064.1"/>
</dbReference>
<dbReference type="AlphaFoldDB" id="A0A9W5U239"/>
<gene>
    <name evidence="1" type="ORF">GCM10011409_42930</name>
</gene>
<keyword evidence="2" id="KW-1185">Reference proteome</keyword>
<dbReference type="InterPro" id="IPR037883">
    <property type="entry name" value="Knr4/Smi1-like_sf"/>
</dbReference>
<comment type="caution">
    <text evidence="1">The sequence shown here is derived from an EMBL/GenBank/DDBJ whole genome shotgun (WGS) entry which is preliminary data.</text>
</comment>
<evidence type="ECO:0008006" key="3">
    <source>
        <dbReference type="Google" id="ProtNLM"/>
    </source>
</evidence>
<dbReference type="SUPFAM" id="SSF160631">
    <property type="entry name" value="SMI1/KNR4-like"/>
    <property type="match status" value="1"/>
</dbReference>
<proteinExistence type="predicted"/>
<dbReference type="Gene3D" id="3.40.1580.10">
    <property type="entry name" value="SMI1/KNR4-like"/>
    <property type="match status" value="1"/>
</dbReference>
<evidence type="ECO:0000313" key="1">
    <source>
        <dbReference type="EMBL" id="GGB61063.1"/>
    </source>
</evidence>
<dbReference type="Proteomes" id="UP000621492">
    <property type="component" value="Unassembled WGS sequence"/>
</dbReference>